<feature type="coiled-coil region" evidence="1">
    <location>
        <begin position="107"/>
        <end position="134"/>
    </location>
</feature>
<dbReference type="EMBL" id="CAXDID020000579">
    <property type="protein sequence ID" value="CAL6104159.1"/>
    <property type="molecule type" value="Genomic_DNA"/>
</dbReference>
<evidence type="ECO:0000313" key="4">
    <source>
        <dbReference type="EMBL" id="CAL6061409.1"/>
    </source>
</evidence>
<evidence type="ECO:0000313" key="3">
    <source>
        <dbReference type="EMBL" id="CAI9925953.1"/>
    </source>
</evidence>
<comment type="caution">
    <text evidence="2">The sequence shown here is derived from an EMBL/GenBank/DDBJ whole genome shotgun (WGS) entry which is preliminary data.</text>
</comment>
<evidence type="ECO:0000313" key="6">
    <source>
        <dbReference type="Proteomes" id="UP001642409"/>
    </source>
</evidence>
<evidence type="ECO:0000313" key="2">
    <source>
        <dbReference type="EMBL" id="CAI9920522.1"/>
    </source>
</evidence>
<dbReference type="EMBL" id="CATOUU010000353">
    <property type="protein sequence ID" value="CAI9925953.1"/>
    <property type="molecule type" value="Genomic_DNA"/>
</dbReference>
<dbReference type="Proteomes" id="UP001642409">
    <property type="component" value="Unassembled WGS sequence"/>
</dbReference>
<keyword evidence="1" id="KW-0175">Coiled coil</keyword>
<dbReference type="EMBL" id="CATOUU010000200">
    <property type="protein sequence ID" value="CAI9920522.1"/>
    <property type="molecule type" value="Genomic_DNA"/>
</dbReference>
<reference evidence="4 6" key="2">
    <citation type="submission" date="2024-07" db="EMBL/GenBank/DDBJ databases">
        <authorList>
            <person name="Akdeniz Z."/>
        </authorList>
    </citation>
    <scope>NUCLEOTIDE SEQUENCE [LARGE SCALE GENOMIC DNA]</scope>
</reference>
<keyword evidence="6" id="KW-1185">Reference proteome</keyword>
<accession>A0AA86NJY4</accession>
<reference evidence="2" key="1">
    <citation type="submission" date="2023-06" db="EMBL/GenBank/DDBJ databases">
        <authorList>
            <person name="Kurt Z."/>
        </authorList>
    </citation>
    <scope>NUCLEOTIDE SEQUENCE</scope>
</reference>
<name>A0AA86NJY4_9EUKA</name>
<protein>
    <submittedName>
        <fullName evidence="2">Uncharacterized protein</fullName>
    </submittedName>
</protein>
<organism evidence="2">
    <name type="scientific">Hexamita inflata</name>
    <dbReference type="NCBI Taxonomy" id="28002"/>
    <lineage>
        <taxon>Eukaryota</taxon>
        <taxon>Metamonada</taxon>
        <taxon>Diplomonadida</taxon>
        <taxon>Hexamitidae</taxon>
        <taxon>Hexamitinae</taxon>
        <taxon>Hexamita</taxon>
    </lineage>
</organism>
<dbReference type="EMBL" id="CAXDID020000234">
    <property type="protein sequence ID" value="CAL6061409.1"/>
    <property type="molecule type" value="Genomic_DNA"/>
</dbReference>
<sequence>MADVEEEINKDVLKMKYISYSSVDNILDITNNLRKEIDIYYPKLTPAQRIGHEFCRDVQSIVGYLKATQAKREQMMEEQATKDSSWTRWFPINTPLGMTPFRVQDIVDSRRAQIEEMNAELHKLRRRIQRLRCEPVKLYPDELEEREL</sequence>
<proteinExistence type="predicted"/>
<dbReference type="AlphaFoldDB" id="A0AA86NJY4"/>
<gene>
    <name evidence="3" type="ORF">HINF_LOCUS13598</name>
    <name evidence="4" type="ORF">HINF_LOCUS49695</name>
    <name evidence="5" type="ORF">HINF_LOCUS72646</name>
    <name evidence="2" type="ORF">HINF_LOCUS8167</name>
</gene>
<evidence type="ECO:0000313" key="5">
    <source>
        <dbReference type="EMBL" id="CAL6104159.1"/>
    </source>
</evidence>
<evidence type="ECO:0000256" key="1">
    <source>
        <dbReference type="SAM" id="Coils"/>
    </source>
</evidence>